<feature type="region of interest" description="Disordered" evidence="1">
    <location>
        <begin position="148"/>
        <end position="167"/>
    </location>
</feature>
<proteinExistence type="predicted"/>
<keyword evidence="2" id="KW-0812">Transmembrane</keyword>
<evidence type="ECO:0000313" key="4">
    <source>
        <dbReference type="Proteomes" id="UP000194127"/>
    </source>
</evidence>
<dbReference type="EMBL" id="KZ110598">
    <property type="protein sequence ID" value="OSX61826.1"/>
    <property type="molecule type" value="Genomic_DNA"/>
</dbReference>
<evidence type="ECO:0000313" key="3">
    <source>
        <dbReference type="EMBL" id="OSX61826.1"/>
    </source>
</evidence>
<protein>
    <submittedName>
        <fullName evidence="3">Uncharacterized protein</fullName>
    </submittedName>
</protein>
<keyword evidence="4" id="KW-1185">Reference proteome</keyword>
<keyword evidence="2" id="KW-0472">Membrane</keyword>
<feature type="compositionally biased region" description="Polar residues" evidence="1">
    <location>
        <begin position="281"/>
        <end position="290"/>
    </location>
</feature>
<name>A0A1X6N021_9APHY</name>
<feature type="compositionally biased region" description="Basic and acidic residues" evidence="1">
    <location>
        <begin position="338"/>
        <end position="349"/>
    </location>
</feature>
<dbReference type="OrthoDB" id="2756968at2759"/>
<dbReference type="GeneID" id="36327681"/>
<feature type="compositionally biased region" description="Pro residues" evidence="1">
    <location>
        <begin position="512"/>
        <end position="521"/>
    </location>
</feature>
<keyword evidence="2" id="KW-1133">Transmembrane helix</keyword>
<feature type="compositionally biased region" description="Low complexity" evidence="1">
    <location>
        <begin position="303"/>
        <end position="319"/>
    </location>
</feature>
<accession>A0A1X6N021</accession>
<reference evidence="3 4" key="1">
    <citation type="submission" date="2017-04" db="EMBL/GenBank/DDBJ databases">
        <title>Genome Sequence of the Model Brown-Rot Fungus Postia placenta SB12.</title>
        <authorList>
            <consortium name="DOE Joint Genome Institute"/>
            <person name="Gaskell J."/>
            <person name="Kersten P."/>
            <person name="Larrondo L.F."/>
            <person name="Canessa P."/>
            <person name="Martinez D."/>
            <person name="Hibbett D."/>
            <person name="Schmoll M."/>
            <person name="Kubicek C.P."/>
            <person name="Martinez A.T."/>
            <person name="Yadav J."/>
            <person name="Master E."/>
            <person name="Magnuson J.K."/>
            <person name="James T."/>
            <person name="Yaver D."/>
            <person name="Berka R."/>
            <person name="Labutti K."/>
            <person name="Lipzen A."/>
            <person name="Aerts A."/>
            <person name="Barry K."/>
            <person name="Henrissat B."/>
            <person name="Blanchette R."/>
            <person name="Grigoriev I."/>
            <person name="Cullen D."/>
        </authorList>
    </citation>
    <scope>NUCLEOTIDE SEQUENCE [LARGE SCALE GENOMIC DNA]</scope>
    <source>
        <strain evidence="3 4">MAD-698-R-SB12</strain>
    </source>
</reference>
<dbReference type="RefSeq" id="XP_024338620.1">
    <property type="nucleotide sequence ID" value="XM_024482732.1"/>
</dbReference>
<feature type="transmembrane region" description="Helical" evidence="2">
    <location>
        <begin position="20"/>
        <end position="41"/>
    </location>
</feature>
<dbReference type="Proteomes" id="UP000194127">
    <property type="component" value="Unassembled WGS sequence"/>
</dbReference>
<gene>
    <name evidence="3" type="ORF">POSPLADRAFT_1074675</name>
</gene>
<feature type="compositionally biased region" description="Polar residues" evidence="1">
    <location>
        <begin position="402"/>
        <end position="421"/>
    </location>
</feature>
<organism evidence="3 4">
    <name type="scientific">Postia placenta MAD-698-R-SB12</name>
    <dbReference type="NCBI Taxonomy" id="670580"/>
    <lineage>
        <taxon>Eukaryota</taxon>
        <taxon>Fungi</taxon>
        <taxon>Dikarya</taxon>
        <taxon>Basidiomycota</taxon>
        <taxon>Agaricomycotina</taxon>
        <taxon>Agaricomycetes</taxon>
        <taxon>Polyporales</taxon>
        <taxon>Adustoporiaceae</taxon>
        <taxon>Rhodonia</taxon>
    </lineage>
</organism>
<feature type="region of interest" description="Disordered" evidence="1">
    <location>
        <begin position="303"/>
        <end position="539"/>
    </location>
</feature>
<feature type="compositionally biased region" description="Pro residues" evidence="1">
    <location>
        <begin position="477"/>
        <end position="491"/>
    </location>
</feature>
<evidence type="ECO:0000256" key="2">
    <source>
        <dbReference type="SAM" id="Phobius"/>
    </source>
</evidence>
<evidence type="ECO:0000256" key="1">
    <source>
        <dbReference type="SAM" id="MobiDB-lite"/>
    </source>
</evidence>
<dbReference type="STRING" id="670580.A0A1X6N021"/>
<feature type="region of interest" description="Disordered" evidence="1">
    <location>
        <begin position="209"/>
        <end position="290"/>
    </location>
</feature>
<sequence length="539" mass="57572">MIKADGSNCSPNDGDKSVNLSVVAGVLGVVALVALLVLIAVPLARHHKKRRVVNAREDLESGFFGSRRSSDRHQKMQHIEHTLGPDLLFPLIDPASNITWSDLRSKHSNTESVNEVEYSFRTDNATTSHATLRTSYVDEMSQDIVDAHMSPSRSTQGPTPSGFASRIDASTATGGAAYSSTHPGSAGRPLSASMFPLSPVSPVFASGVGRSASGRAKPAVHRPGMEPLMEDSDHQPQSRQLPSPPASPDQPQPLWASSSSRRRPSVAGSHSSSSALPFRPRSSTGPSSVPLTAAFQTSMLRSSYASSSQRYPSVVSSPRPDSRGRASSVALESGSEGQPHDTRPVDASRRMSATDIRHRHPTGMASGSDEPRALLRPSNALRTPQLHEAGPSSWQRREQVAAASSTARPASLSPMSQSSGRPVSVDAARSPLSPALLRHPQQDQTSSQQPPQSPLVRRKDSLALRPLPTSLFATAPSPSPLLSPPYRPLPRTPSSTRTRSHSVMSERSMPRHLPPLDPLPPLEFESGVVPKGDSPTNRS</sequence>
<dbReference type="AlphaFoldDB" id="A0A1X6N021"/>
<feature type="compositionally biased region" description="Pro residues" evidence="1">
    <location>
        <begin position="242"/>
        <end position="251"/>
    </location>
</feature>